<organism evidence="2 3">
    <name type="scientific">Hericium alpestre</name>
    <dbReference type="NCBI Taxonomy" id="135208"/>
    <lineage>
        <taxon>Eukaryota</taxon>
        <taxon>Fungi</taxon>
        <taxon>Dikarya</taxon>
        <taxon>Basidiomycota</taxon>
        <taxon>Agaricomycotina</taxon>
        <taxon>Agaricomycetes</taxon>
        <taxon>Russulales</taxon>
        <taxon>Hericiaceae</taxon>
        <taxon>Hericium</taxon>
    </lineage>
</organism>
<feature type="compositionally biased region" description="Low complexity" evidence="1">
    <location>
        <begin position="1"/>
        <end position="22"/>
    </location>
</feature>
<name>A0A4Z0A5M8_9AGAM</name>
<dbReference type="AlphaFoldDB" id="A0A4Z0A5M8"/>
<reference evidence="2 3" key="1">
    <citation type="submission" date="2019-02" db="EMBL/GenBank/DDBJ databases">
        <title>Genome sequencing of the rare red list fungi Hericium alpestre (H. flagellum).</title>
        <authorList>
            <person name="Buettner E."/>
            <person name="Kellner H."/>
        </authorList>
    </citation>
    <scope>NUCLEOTIDE SEQUENCE [LARGE SCALE GENOMIC DNA]</scope>
    <source>
        <strain evidence="2 3">DSM 108284</strain>
    </source>
</reference>
<comment type="caution">
    <text evidence="2">The sequence shown here is derived from an EMBL/GenBank/DDBJ whole genome shotgun (WGS) entry which is preliminary data.</text>
</comment>
<protein>
    <submittedName>
        <fullName evidence="2">Uncharacterized protein</fullName>
    </submittedName>
</protein>
<keyword evidence="3" id="KW-1185">Reference proteome</keyword>
<dbReference type="Proteomes" id="UP000298061">
    <property type="component" value="Unassembled WGS sequence"/>
</dbReference>
<dbReference type="EMBL" id="SFCI01000262">
    <property type="protein sequence ID" value="TFY80998.1"/>
    <property type="molecule type" value="Genomic_DNA"/>
</dbReference>
<feature type="region of interest" description="Disordered" evidence="1">
    <location>
        <begin position="1"/>
        <end position="43"/>
    </location>
</feature>
<evidence type="ECO:0000313" key="3">
    <source>
        <dbReference type="Proteomes" id="UP000298061"/>
    </source>
</evidence>
<evidence type="ECO:0000313" key="2">
    <source>
        <dbReference type="EMBL" id="TFY80998.1"/>
    </source>
</evidence>
<sequence length="191" mass="20672">MADSSNRSAASSADTIASSSTAKPPILVQKRRTSTGSTAPLAGSSKFSDKLSIQALRPIDLSLFPESFLSGPSGSSLKLLFQAQDGNLSIYQQVIFFANKELPLDKIVHLSEGNEADGPLYSLEPNLRSSMRCLICEAQPVLDAYLLSDVNDPSPKVYDVDPKLRLLTDMDRATSRAVIQASWNVLRARLS</sequence>
<accession>A0A4Z0A5M8</accession>
<gene>
    <name evidence="2" type="ORF">EWM64_g3017</name>
</gene>
<proteinExistence type="predicted"/>
<evidence type="ECO:0000256" key="1">
    <source>
        <dbReference type="SAM" id="MobiDB-lite"/>
    </source>
</evidence>